<keyword evidence="4" id="KW-0285">Flavoprotein</keyword>
<dbReference type="EMBL" id="CP137852">
    <property type="protein sequence ID" value="WPB85430.1"/>
    <property type="molecule type" value="Genomic_DNA"/>
</dbReference>
<dbReference type="SUPFAM" id="SSF52343">
    <property type="entry name" value="Ferredoxin reductase-like, C-terminal NADP-linked domain"/>
    <property type="match status" value="1"/>
</dbReference>
<dbReference type="Proteomes" id="UP001305521">
    <property type="component" value="Chromosome"/>
</dbReference>
<dbReference type="Gene3D" id="2.40.30.10">
    <property type="entry name" value="Translation factors"/>
    <property type="match status" value="1"/>
</dbReference>
<sequence length="268" mass="30062">MDTNTQPILTAPPGFFAEEVTWVHHWTESLFSFKCTRDATLRFTSGQFAMIGLMVDGKPLTRAYSMVSPAWEDHLEFLSIKVQNGPLTSRLQHIKVGERVLIGRKPVGTLIPDNLLPGRNLWFLATGTGLAPFMSLMRDPEVYDRYERIIVAHTVREVKELAYRDYITGELRDHELLGEMVQEKLIYLPAVTREPFPVQGRITTRLETGEAEKQAGVAPLDPAHDRVMICGSEAMNADCKALLEARGFIEGTNNAPGSYVLEKAFVTK</sequence>
<dbReference type="Pfam" id="PF00175">
    <property type="entry name" value="NAD_binding_1"/>
    <property type="match status" value="1"/>
</dbReference>
<comment type="cofactor">
    <cofactor evidence="1">
        <name>FAD</name>
        <dbReference type="ChEBI" id="CHEBI:57692"/>
    </cofactor>
</comment>
<evidence type="ECO:0000313" key="12">
    <source>
        <dbReference type="Proteomes" id="UP001305521"/>
    </source>
</evidence>
<dbReference type="InterPro" id="IPR033892">
    <property type="entry name" value="FNR_bac"/>
</dbReference>
<dbReference type="PROSITE" id="PS51384">
    <property type="entry name" value="FAD_FR"/>
    <property type="match status" value="1"/>
</dbReference>
<dbReference type="GO" id="GO:0004324">
    <property type="term" value="F:ferredoxin-NADP+ reductase activity"/>
    <property type="evidence" value="ECO:0007669"/>
    <property type="project" value="UniProtKB-EC"/>
</dbReference>
<dbReference type="SUPFAM" id="SSF63380">
    <property type="entry name" value="Riboflavin synthase domain-like"/>
    <property type="match status" value="1"/>
</dbReference>
<comment type="similarity">
    <text evidence="2">Belongs to the ferredoxin--NADP reductase type 1 family.</text>
</comment>
<dbReference type="PANTHER" id="PTHR47878:SF1">
    <property type="entry name" value="FLAVODOXIN_FERREDOXIN--NADP REDUCTASE"/>
    <property type="match status" value="1"/>
</dbReference>
<evidence type="ECO:0000256" key="5">
    <source>
        <dbReference type="ARBA" id="ARBA00022741"/>
    </source>
</evidence>
<keyword evidence="5" id="KW-0547">Nucleotide-binding</keyword>
<dbReference type="InterPro" id="IPR017927">
    <property type="entry name" value="FAD-bd_FR_type"/>
</dbReference>
<dbReference type="PANTHER" id="PTHR47878">
    <property type="entry name" value="OXIDOREDUCTASE FAD/NAD(P)-BINDING DOMAIN PROTEIN"/>
    <property type="match status" value="1"/>
</dbReference>
<evidence type="ECO:0000256" key="1">
    <source>
        <dbReference type="ARBA" id="ARBA00001974"/>
    </source>
</evidence>
<evidence type="ECO:0000313" key="11">
    <source>
        <dbReference type="EMBL" id="WPB85430.1"/>
    </source>
</evidence>
<dbReference type="Pfam" id="PF00970">
    <property type="entry name" value="FAD_binding_6"/>
    <property type="match status" value="1"/>
</dbReference>
<evidence type="ECO:0000256" key="8">
    <source>
        <dbReference type="ARBA" id="ARBA00023002"/>
    </source>
</evidence>
<evidence type="ECO:0000256" key="7">
    <source>
        <dbReference type="ARBA" id="ARBA00022857"/>
    </source>
</evidence>
<reference evidence="11 12" key="1">
    <citation type="submission" date="2023-11" db="EMBL/GenBank/DDBJ databases">
        <title>Arctic aerobic anoxygenic photoheterotroph Sediminicoccus rosea KRV36 adapts its photosynthesis to long days of polar summer.</title>
        <authorList>
            <person name="Tomasch J."/>
            <person name="Kopejtka K."/>
            <person name="Bily T."/>
            <person name="Gardiner A.T."/>
            <person name="Gardian Z."/>
            <person name="Shivaramu S."/>
            <person name="Koblizek M."/>
            <person name="Engelhardt F."/>
            <person name="Kaftan D."/>
        </authorList>
    </citation>
    <scope>NUCLEOTIDE SEQUENCE [LARGE SCALE GENOMIC DNA]</scope>
    <source>
        <strain evidence="11 12">R-30</strain>
    </source>
</reference>
<dbReference type="EC" id="1.18.1.2" evidence="3"/>
<keyword evidence="6" id="KW-0274">FAD</keyword>
<dbReference type="InterPro" id="IPR008333">
    <property type="entry name" value="Cbr1-like_FAD-bd_dom"/>
</dbReference>
<comment type="catalytic activity">
    <reaction evidence="9">
        <text>2 reduced [2Fe-2S]-[ferredoxin] + NADP(+) + H(+) = 2 oxidized [2Fe-2S]-[ferredoxin] + NADPH</text>
        <dbReference type="Rhea" id="RHEA:20125"/>
        <dbReference type="Rhea" id="RHEA-COMP:10000"/>
        <dbReference type="Rhea" id="RHEA-COMP:10001"/>
        <dbReference type="ChEBI" id="CHEBI:15378"/>
        <dbReference type="ChEBI" id="CHEBI:33737"/>
        <dbReference type="ChEBI" id="CHEBI:33738"/>
        <dbReference type="ChEBI" id="CHEBI:57783"/>
        <dbReference type="ChEBI" id="CHEBI:58349"/>
        <dbReference type="EC" id="1.18.1.2"/>
    </reaction>
</comment>
<dbReference type="InterPro" id="IPR051930">
    <property type="entry name" value="FNR_type-1"/>
</dbReference>
<protein>
    <recommendedName>
        <fullName evidence="3">ferredoxin--NADP(+) reductase</fullName>
        <ecNumber evidence="3">1.18.1.2</ecNumber>
    </recommendedName>
</protein>
<dbReference type="InterPro" id="IPR001433">
    <property type="entry name" value="OxRdtase_FAD/NAD-bd"/>
</dbReference>
<dbReference type="RefSeq" id="WP_318649399.1">
    <property type="nucleotide sequence ID" value="NZ_CP137852.1"/>
</dbReference>
<dbReference type="InterPro" id="IPR017938">
    <property type="entry name" value="Riboflavin_synthase-like_b-brl"/>
</dbReference>
<keyword evidence="7" id="KW-0521">NADP</keyword>
<keyword evidence="12" id="KW-1185">Reference proteome</keyword>
<evidence type="ECO:0000256" key="9">
    <source>
        <dbReference type="ARBA" id="ARBA00047776"/>
    </source>
</evidence>
<dbReference type="Gene3D" id="3.40.50.80">
    <property type="entry name" value="Nucleotide-binding domain of ferredoxin-NADP reductase (FNR) module"/>
    <property type="match status" value="1"/>
</dbReference>
<feature type="domain" description="FAD-binding FR-type" evidence="10">
    <location>
        <begin position="13"/>
        <end position="113"/>
    </location>
</feature>
<dbReference type="InterPro" id="IPR039261">
    <property type="entry name" value="FNR_nucleotide-bd"/>
</dbReference>
<accession>A0ABZ0PII9</accession>
<evidence type="ECO:0000256" key="3">
    <source>
        <dbReference type="ARBA" id="ARBA00013223"/>
    </source>
</evidence>
<gene>
    <name evidence="11" type="ORF">R9Z33_00825</name>
</gene>
<dbReference type="CDD" id="cd06195">
    <property type="entry name" value="FNR1"/>
    <property type="match status" value="1"/>
</dbReference>
<evidence type="ECO:0000256" key="2">
    <source>
        <dbReference type="ARBA" id="ARBA00008312"/>
    </source>
</evidence>
<organism evidence="11 12">
    <name type="scientific">Sediminicoccus rosea</name>
    <dbReference type="NCBI Taxonomy" id="1225128"/>
    <lineage>
        <taxon>Bacteria</taxon>
        <taxon>Pseudomonadati</taxon>
        <taxon>Pseudomonadota</taxon>
        <taxon>Alphaproteobacteria</taxon>
        <taxon>Acetobacterales</taxon>
        <taxon>Roseomonadaceae</taxon>
        <taxon>Sediminicoccus</taxon>
    </lineage>
</organism>
<proteinExistence type="inferred from homology"/>
<evidence type="ECO:0000256" key="6">
    <source>
        <dbReference type="ARBA" id="ARBA00022827"/>
    </source>
</evidence>
<name>A0ABZ0PII9_9PROT</name>
<evidence type="ECO:0000256" key="4">
    <source>
        <dbReference type="ARBA" id="ARBA00022630"/>
    </source>
</evidence>
<keyword evidence="8 11" id="KW-0560">Oxidoreductase</keyword>
<evidence type="ECO:0000259" key="10">
    <source>
        <dbReference type="PROSITE" id="PS51384"/>
    </source>
</evidence>